<feature type="compositionally biased region" description="Low complexity" evidence="1">
    <location>
        <begin position="291"/>
        <end position="303"/>
    </location>
</feature>
<evidence type="ECO:0000256" key="1">
    <source>
        <dbReference type="SAM" id="MobiDB-lite"/>
    </source>
</evidence>
<name>A0AAD7XDQ9_9APHY</name>
<comment type="caution">
    <text evidence="2">The sequence shown here is derived from an EMBL/GenBank/DDBJ whole genome shotgun (WGS) entry which is preliminary data.</text>
</comment>
<reference evidence="2" key="1">
    <citation type="submission" date="2022-11" db="EMBL/GenBank/DDBJ databases">
        <title>Genome Sequence of Cubamyces cubensis.</title>
        <authorList>
            <person name="Buettner E."/>
        </authorList>
    </citation>
    <scope>NUCLEOTIDE SEQUENCE</scope>
    <source>
        <strain evidence="2">MPL-01</strain>
    </source>
</reference>
<gene>
    <name evidence="2" type="ORF">ONZ51_g3652</name>
</gene>
<dbReference type="InterPro" id="IPR036866">
    <property type="entry name" value="RibonucZ/Hydroxyglut_hydro"/>
</dbReference>
<dbReference type="Pfam" id="PF02112">
    <property type="entry name" value="PDEase_II"/>
    <property type="match status" value="1"/>
</dbReference>
<dbReference type="GO" id="GO:0047555">
    <property type="term" value="F:3',5'-cyclic-GMP phosphodiesterase activity"/>
    <property type="evidence" value="ECO:0007669"/>
    <property type="project" value="TreeGrafter"/>
</dbReference>
<dbReference type="Gene3D" id="3.60.15.10">
    <property type="entry name" value="Ribonuclease Z/Hydroxyacylglutathione hydrolase-like"/>
    <property type="match status" value="1"/>
</dbReference>
<evidence type="ECO:0000313" key="3">
    <source>
        <dbReference type="Proteomes" id="UP001215151"/>
    </source>
</evidence>
<organism evidence="2 3">
    <name type="scientific">Trametes cubensis</name>
    <dbReference type="NCBI Taxonomy" id="1111947"/>
    <lineage>
        <taxon>Eukaryota</taxon>
        <taxon>Fungi</taxon>
        <taxon>Dikarya</taxon>
        <taxon>Basidiomycota</taxon>
        <taxon>Agaricomycotina</taxon>
        <taxon>Agaricomycetes</taxon>
        <taxon>Polyporales</taxon>
        <taxon>Polyporaceae</taxon>
        <taxon>Trametes</taxon>
    </lineage>
</organism>
<keyword evidence="3" id="KW-1185">Reference proteome</keyword>
<dbReference type="Proteomes" id="UP001215151">
    <property type="component" value="Unassembled WGS sequence"/>
</dbReference>
<dbReference type="GO" id="GO:0004115">
    <property type="term" value="F:3',5'-cyclic-AMP phosphodiesterase activity"/>
    <property type="evidence" value="ECO:0007669"/>
    <property type="project" value="InterPro"/>
</dbReference>
<dbReference type="CDD" id="cd07735">
    <property type="entry name" value="class_II_PDE_MBL-fold"/>
    <property type="match status" value="1"/>
</dbReference>
<dbReference type="PANTHER" id="PTHR28283:SF1">
    <property type="entry name" value="3',5'-CYCLIC-NUCLEOTIDE PHOSPHODIESTERASE 1"/>
    <property type="match status" value="1"/>
</dbReference>
<dbReference type="GO" id="GO:1902660">
    <property type="term" value="P:negative regulation of glucose mediated signaling pathway"/>
    <property type="evidence" value="ECO:0007669"/>
    <property type="project" value="TreeGrafter"/>
</dbReference>
<feature type="region of interest" description="Disordered" evidence="1">
    <location>
        <begin position="163"/>
        <end position="195"/>
    </location>
</feature>
<protein>
    <recommendedName>
        <fullName evidence="4">3',5'-cyclic-nucleotide phosphodiesterase</fullName>
    </recommendedName>
</protein>
<dbReference type="GO" id="GO:0006198">
    <property type="term" value="P:cAMP catabolic process"/>
    <property type="evidence" value="ECO:0007669"/>
    <property type="project" value="InterPro"/>
</dbReference>
<evidence type="ECO:0000313" key="2">
    <source>
        <dbReference type="EMBL" id="KAJ8488293.1"/>
    </source>
</evidence>
<dbReference type="InterPro" id="IPR000396">
    <property type="entry name" value="Pdiesterase2"/>
</dbReference>
<dbReference type="PRINTS" id="PR00388">
    <property type="entry name" value="PDIESTERASE2"/>
</dbReference>
<accession>A0AAD7XDQ9</accession>
<evidence type="ECO:0008006" key="4">
    <source>
        <dbReference type="Google" id="ProtNLM"/>
    </source>
</evidence>
<sequence>MTTFDLFVLGCGGGPYEDNLSSYFLKASDASWKDGVIALEAGSALGAVRKLLAMHPDVFATEAESVEKLTPAEVYSWIQCYLITHPHLDHLSGLVLSAGSTPRSSVPVYGTRYTLEVISEIFSGKVWPALASWTKQSDKPLLLSPLSPEDGYTALTDTISVRTMPISHGQSPTTTTDDIDTPSRDPHSHSANSSSVEPYASSAFFLRHAPSAHELLFFGDVEPDSLSTHPQTRDVWRTAAPKIPHALSAVFIECSWPAGRPDALLYGHLSPTHLADELSVLAREVVASRARSRANSRGSGSNGEEADDEEDYGNDRRRKRRRQSDEDAEMDVRGALTGLRVFVIHCKDDLHETYDRPIHEVIAGQVRELVEERGLGAEIVAVEQGMLISI</sequence>
<proteinExistence type="predicted"/>
<dbReference type="EMBL" id="JAPEVG010000065">
    <property type="protein sequence ID" value="KAJ8488293.1"/>
    <property type="molecule type" value="Genomic_DNA"/>
</dbReference>
<dbReference type="AlphaFoldDB" id="A0AAD7XDQ9"/>
<feature type="region of interest" description="Disordered" evidence="1">
    <location>
        <begin position="291"/>
        <end position="329"/>
    </location>
</feature>
<dbReference type="SUPFAM" id="SSF56281">
    <property type="entry name" value="Metallo-hydrolase/oxidoreductase"/>
    <property type="match status" value="1"/>
</dbReference>
<dbReference type="PANTHER" id="PTHR28283">
    <property type="entry name" value="3',5'-CYCLIC-NUCLEOTIDE PHOSPHODIESTERASE 1"/>
    <property type="match status" value="1"/>
</dbReference>